<proteinExistence type="inferred from homology"/>
<evidence type="ECO:0000256" key="1">
    <source>
        <dbReference type="ARBA" id="ARBA00004141"/>
    </source>
</evidence>
<feature type="domain" description="EamA" evidence="7">
    <location>
        <begin position="43"/>
        <end position="174"/>
    </location>
</feature>
<organism evidence="8 9">
    <name type="scientific">Brevundimonas bullata</name>
    <dbReference type="NCBI Taxonomy" id="13160"/>
    <lineage>
        <taxon>Bacteria</taxon>
        <taxon>Pseudomonadati</taxon>
        <taxon>Pseudomonadota</taxon>
        <taxon>Alphaproteobacteria</taxon>
        <taxon>Caulobacterales</taxon>
        <taxon>Caulobacteraceae</taxon>
        <taxon>Brevundimonas</taxon>
    </lineage>
</organism>
<feature type="transmembrane region" description="Helical" evidence="6">
    <location>
        <begin position="109"/>
        <end position="129"/>
    </location>
</feature>
<dbReference type="PANTHER" id="PTHR32322:SF2">
    <property type="entry name" value="EAMA DOMAIN-CONTAINING PROTEIN"/>
    <property type="match status" value="1"/>
</dbReference>
<feature type="transmembrane region" description="Helical" evidence="6">
    <location>
        <begin position="43"/>
        <end position="63"/>
    </location>
</feature>
<keyword evidence="3 6" id="KW-0812">Transmembrane</keyword>
<evidence type="ECO:0000256" key="5">
    <source>
        <dbReference type="ARBA" id="ARBA00023136"/>
    </source>
</evidence>
<dbReference type="SUPFAM" id="SSF103481">
    <property type="entry name" value="Multidrug resistance efflux transporter EmrE"/>
    <property type="match status" value="1"/>
</dbReference>
<sequence length="373" mass="38605">MPDAAGGLGSLARRRLEEAMKGSRMWNGTRLVAASRTALTTPILSVTLVLLLSASWLLVGYLVSGVSPLLVAAGRTGASFIVFAAIVLFSARSRSEARIAARRGGTVALLGLLGFFLYYAGTMLGAAFIGPSRTGLIISLLPSLTFVIGAVAFGERVTRNKVLGACLALGGALVYAISDMPASEGHAGAEGLHLIGGALLVFGGTASYALYGYVFRARMADLSALSALPAITGAGAAMLAVTVVLFVPLVGVAPSDWAAIAGLGAGLTAPVFLILHRLILRKGALFTASLMLAVPFLVRMGEWGLGWEAAPGAFSLLLLLVCAGGVWLTLRDGRQRPRRPPDAKPDDASLDHAAAEHCRLGRIIPSGPRRLDP</sequence>
<accession>A0A7W7IS93</accession>
<comment type="subcellular location">
    <subcellularLocation>
        <location evidence="1">Membrane</location>
        <topology evidence="1">Multi-pass membrane protein</topology>
    </subcellularLocation>
</comment>
<reference evidence="8 9" key="1">
    <citation type="submission" date="2020-08" db="EMBL/GenBank/DDBJ databases">
        <title>Functional genomics of gut bacteria from endangered species of beetles.</title>
        <authorList>
            <person name="Carlos-Shanley C."/>
        </authorList>
    </citation>
    <scope>NUCLEOTIDE SEQUENCE [LARGE SCALE GENOMIC DNA]</scope>
    <source>
        <strain evidence="8 9">S00123</strain>
    </source>
</reference>
<keyword evidence="5 6" id="KW-0472">Membrane</keyword>
<dbReference type="AlphaFoldDB" id="A0A7W7IS93"/>
<feature type="transmembrane region" description="Helical" evidence="6">
    <location>
        <begin position="283"/>
        <end position="300"/>
    </location>
</feature>
<keyword evidence="9" id="KW-1185">Reference proteome</keyword>
<feature type="transmembrane region" description="Helical" evidence="6">
    <location>
        <begin position="194"/>
        <end position="215"/>
    </location>
</feature>
<evidence type="ECO:0000256" key="6">
    <source>
        <dbReference type="SAM" id="Phobius"/>
    </source>
</evidence>
<name>A0A7W7IS93_9CAUL</name>
<feature type="transmembrane region" description="Helical" evidence="6">
    <location>
        <begin position="69"/>
        <end position="89"/>
    </location>
</feature>
<feature type="transmembrane region" description="Helical" evidence="6">
    <location>
        <begin position="135"/>
        <end position="153"/>
    </location>
</feature>
<evidence type="ECO:0000313" key="9">
    <source>
        <dbReference type="Proteomes" id="UP000539957"/>
    </source>
</evidence>
<dbReference type="EMBL" id="JACHKY010000006">
    <property type="protein sequence ID" value="MBB4799599.1"/>
    <property type="molecule type" value="Genomic_DNA"/>
</dbReference>
<dbReference type="Pfam" id="PF00892">
    <property type="entry name" value="EamA"/>
    <property type="match status" value="1"/>
</dbReference>
<evidence type="ECO:0000313" key="8">
    <source>
        <dbReference type="EMBL" id="MBB4799599.1"/>
    </source>
</evidence>
<evidence type="ECO:0000256" key="2">
    <source>
        <dbReference type="ARBA" id="ARBA00007362"/>
    </source>
</evidence>
<gene>
    <name evidence="8" type="ORF">HNP32_003357</name>
</gene>
<feature type="transmembrane region" description="Helical" evidence="6">
    <location>
        <begin position="162"/>
        <end position="182"/>
    </location>
</feature>
<keyword evidence="4 6" id="KW-1133">Transmembrane helix</keyword>
<dbReference type="PANTHER" id="PTHR32322">
    <property type="entry name" value="INNER MEMBRANE TRANSPORTER"/>
    <property type="match status" value="1"/>
</dbReference>
<comment type="similarity">
    <text evidence="2">Belongs to the EamA transporter family.</text>
</comment>
<comment type="caution">
    <text evidence="8">The sequence shown here is derived from an EMBL/GenBank/DDBJ whole genome shotgun (WGS) entry which is preliminary data.</text>
</comment>
<dbReference type="GO" id="GO:0016020">
    <property type="term" value="C:membrane"/>
    <property type="evidence" value="ECO:0007669"/>
    <property type="project" value="UniProtKB-SubCell"/>
</dbReference>
<feature type="transmembrane region" description="Helical" evidence="6">
    <location>
        <begin position="227"/>
        <end position="251"/>
    </location>
</feature>
<feature type="transmembrane region" description="Helical" evidence="6">
    <location>
        <begin position="257"/>
        <end position="276"/>
    </location>
</feature>
<evidence type="ECO:0000256" key="4">
    <source>
        <dbReference type="ARBA" id="ARBA00022989"/>
    </source>
</evidence>
<dbReference type="InterPro" id="IPR037185">
    <property type="entry name" value="EmrE-like"/>
</dbReference>
<feature type="transmembrane region" description="Helical" evidence="6">
    <location>
        <begin position="312"/>
        <end position="330"/>
    </location>
</feature>
<dbReference type="Proteomes" id="UP000539957">
    <property type="component" value="Unassembled WGS sequence"/>
</dbReference>
<dbReference type="InterPro" id="IPR000620">
    <property type="entry name" value="EamA_dom"/>
</dbReference>
<protein>
    <submittedName>
        <fullName evidence="8">Drug/metabolite transporter (DMT)-like permease</fullName>
    </submittedName>
</protein>
<dbReference type="InterPro" id="IPR050638">
    <property type="entry name" value="AA-Vitamin_Transporters"/>
</dbReference>
<evidence type="ECO:0000259" key="7">
    <source>
        <dbReference type="Pfam" id="PF00892"/>
    </source>
</evidence>
<dbReference type="RefSeq" id="WP_184273146.1">
    <property type="nucleotide sequence ID" value="NZ_CP194722.1"/>
</dbReference>
<evidence type="ECO:0000256" key="3">
    <source>
        <dbReference type="ARBA" id="ARBA00022692"/>
    </source>
</evidence>